<evidence type="ECO:0008006" key="3">
    <source>
        <dbReference type="Google" id="ProtNLM"/>
    </source>
</evidence>
<sequence>MASRRRLLLALTDDLLEKIFVRIACPADLTRISAACVAFRRLITDRTFLRRYRSRHPPLLLGFFNLQPSKGFHPAEAPHPNAPAACALANISFDYLPHDKLKYWYVRDVRNGRLLIECNNVDNPFLPDFALCDPLSRKYMMLPPLLPYCGEQNIKYVDALFAPGAEEDDDTSFRVITSSGSWTVSKSASWDALNSSNGQELYLCLPLPCYAYGSFYWHSVLMNKLLKLDINRMEFSTMDLPSGHGGWHVQFVLEAGACR</sequence>
<keyword evidence="2" id="KW-1185">Reference proteome</keyword>
<proteinExistence type="predicted"/>
<gene>
    <name evidence="1" type="ORF">EJB05_51909</name>
</gene>
<dbReference type="AlphaFoldDB" id="A0A5J9SUB9"/>
<name>A0A5J9SUB9_9POAL</name>
<dbReference type="EMBL" id="RWGY01000311">
    <property type="protein sequence ID" value="TVU02591.1"/>
    <property type="molecule type" value="Genomic_DNA"/>
</dbReference>
<dbReference type="SUPFAM" id="SSF81383">
    <property type="entry name" value="F-box domain"/>
    <property type="match status" value="1"/>
</dbReference>
<dbReference type="PANTHER" id="PTHR31264:SF3">
    <property type="entry name" value="OS07G0554100 PROTEIN"/>
    <property type="match status" value="1"/>
</dbReference>
<reference evidence="1 2" key="1">
    <citation type="journal article" date="2019" name="Sci. Rep.">
        <title>A high-quality genome of Eragrostis curvula grass provides insights into Poaceae evolution and supports new strategies to enhance forage quality.</title>
        <authorList>
            <person name="Carballo J."/>
            <person name="Santos B.A.C.M."/>
            <person name="Zappacosta D."/>
            <person name="Garbus I."/>
            <person name="Selva J.P."/>
            <person name="Gallo C.A."/>
            <person name="Diaz A."/>
            <person name="Albertini E."/>
            <person name="Caccamo M."/>
            <person name="Echenique V."/>
        </authorList>
    </citation>
    <scope>NUCLEOTIDE SEQUENCE [LARGE SCALE GENOMIC DNA]</scope>
    <source>
        <strain evidence="2">cv. Victoria</strain>
        <tissue evidence="1">Leaf</tissue>
    </source>
</reference>
<accession>A0A5J9SUB9</accession>
<protein>
    <recommendedName>
        <fullName evidence="3">F-box domain-containing protein</fullName>
    </recommendedName>
</protein>
<feature type="non-terminal residue" evidence="1">
    <location>
        <position position="1"/>
    </location>
</feature>
<dbReference type="Proteomes" id="UP000324897">
    <property type="component" value="Unassembled WGS sequence"/>
</dbReference>
<evidence type="ECO:0000313" key="1">
    <source>
        <dbReference type="EMBL" id="TVU02591.1"/>
    </source>
</evidence>
<dbReference type="InterPro" id="IPR036047">
    <property type="entry name" value="F-box-like_dom_sf"/>
</dbReference>
<comment type="caution">
    <text evidence="1">The sequence shown here is derived from an EMBL/GenBank/DDBJ whole genome shotgun (WGS) entry which is preliminary data.</text>
</comment>
<dbReference type="PANTHER" id="PTHR31264">
    <property type="entry name" value="OS07G0554500 PROTEIN-RELATED"/>
    <property type="match status" value="1"/>
</dbReference>
<dbReference type="Gramene" id="TVU02591">
    <property type="protein sequence ID" value="TVU02591"/>
    <property type="gene ID" value="EJB05_51909"/>
</dbReference>
<evidence type="ECO:0000313" key="2">
    <source>
        <dbReference type="Proteomes" id="UP000324897"/>
    </source>
</evidence>
<organism evidence="1 2">
    <name type="scientific">Eragrostis curvula</name>
    <name type="common">weeping love grass</name>
    <dbReference type="NCBI Taxonomy" id="38414"/>
    <lineage>
        <taxon>Eukaryota</taxon>
        <taxon>Viridiplantae</taxon>
        <taxon>Streptophyta</taxon>
        <taxon>Embryophyta</taxon>
        <taxon>Tracheophyta</taxon>
        <taxon>Spermatophyta</taxon>
        <taxon>Magnoliopsida</taxon>
        <taxon>Liliopsida</taxon>
        <taxon>Poales</taxon>
        <taxon>Poaceae</taxon>
        <taxon>PACMAD clade</taxon>
        <taxon>Chloridoideae</taxon>
        <taxon>Eragrostideae</taxon>
        <taxon>Eragrostidinae</taxon>
        <taxon>Eragrostis</taxon>
    </lineage>
</organism>
<dbReference type="OrthoDB" id="685304at2759"/>